<evidence type="ECO:0000256" key="4">
    <source>
        <dbReference type="ARBA" id="ARBA00022490"/>
    </source>
</evidence>
<dbReference type="GeneID" id="117361895"/>
<evidence type="ECO:0000313" key="16">
    <source>
        <dbReference type="Proteomes" id="UP000515159"/>
    </source>
</evidence>
<dbReference type="OrthoDB" id="6262491at2759"/>
<dbReference type="RefSeq" id="XP_033803349.1">
    <property type="nucleotide sequence ID" value="XM_033947458.1"/>
</dbReference>
<evidence type="ECO:0000256" key="1">
    <source>
        <dbReference type="ARBA" id="ARBA00004514"/>
    </source>
</evidence>
<evidence type="ECO:0000256" key="11">
    <source>
        <dbReference type="ARBA" id="ARBA00076331"/>
    </source>
</evidence>
<keyword evidence="3" id="KW-0813">Transport</keyword>
<dbReference type="PROSITE" id="PS50082">
    <property type="entry name" value="WD_REPEATS_2"/>
    <property type="match status" value="4"/>
</dbReference>
<dbReference type="KEGG" id="gsh:117361895"/>
<keyword evidence="7" id="KW-0653">Protein transport</keyword>
<evidence type="ECO:0000256" key="9">
    <source>
        <dbReference type="ARBA" id="ARBA00053879"/>
    </source>
</evidence>
<dbReference type="CTD" id="89849"/>
<evidence type="ECO:0000256" key="13">
    <source>
        <dbReference type="PROSITE-ProRule" id="PRU00221"/>
    </source>
</evidence>
<dbReference type="PANTHER" id="PTHR19878">
    <property type="entry name" value="AUTOPHAGY PROTEIN 16-LIKE"/>
    <property type="match status" value="1"/>
</dbReference>
<keyword evidence="8 14" id="KW-0175">Coiled coil</keyword>
<dbReference type="InterPro" id="IPR019775">
    <property type="entry name" value="WD40_repeat_CS"/>
</dbReference>
<dbReference type="FunCoup" id="A0A6P8R0L9">
    <property type="interactions" value="1026"/>
</dbReference>
<feature type="domain" description="Autophagy-related protein 16" evidence="15">
    <location>
        <begin position="21"/>
        <end position="211"/>
    </location>
</feature>
<organism evidence="16 17">
    <name type="scientific">Geotrypetes seraphini</name>
    <name type="common">Gaboon caecilian</name>
    <name type="synonym">Caecilia seraphini</name>
    <dbReference type="NCBI Taxonomy" id="260995"/>
    <lineage>
        <taxon>Eukaryota</taxon>
        <taxon>Metazoa</taxon>
        <taxon>Chordata</taxon>
        <taxon>Craniata</taxon>
        <taxon>Vertebrata</taxon>
        <taxon>Euteleostomi</taxon>
        <taxon>Amphibia</taxon>
        <taxon>Gymnophiona</taxon>
        <taxon>Geotrypetes</taxon>
    </lineage>
</organism>
<dbReference type="GO" id="GO:0000045">
    <property type="term" value="P:autophagosome assembly"/>
    <property type="evidence" value="ECO:0007669"/>
    <property type="project" value="InterPro"/>
</dbReference>
<dbReference type="Pfam" id="PF08614">
    <property type="entry name" value="ATG16"/>
    <property type="match status" value="1"/>
</dbReference>
<dbReference type="AlphaFoldDB" id="A0A6P8R0L9"/>
<evidence type="ECO:0000256" key="12">
    <source>
        <dbReference type="ARBA" id="ARBA00082487"/>
    </source>
</evidence>
<protein>
    <recommendedName>
        <fullName evidence="10">Protein Atg16l2</fullName>
    </recommendedName>
    <alternativeName>
        <fullName evidence="11">APG16-like 2</fullName>
    </alternativeName>
    <alternativeName>
        <fullName evidence="12">Autophagy-related protein 16-2</fullName>
    </alternativeName>
</protein>
<evidence type="ECO:0000256" key="7">
    <source>
        <dbReference type="ARBA" id="ARBA00022927"/>
    </source>
</evidence>
<evidence type="ECO:0000256" key="3">
    <source>
        <dbReference type="ARBA" id="ARBA00022448"/>
    </source>
</evidence>
<dbReference type="PRINTS" id="PR00320">
    <property type="entry name" value="GPROTEINBRPT"/>
</dbReference>
<dbReference type="Pfam" id="PF00400">
    <property type="entry name" value="WD40"/>
    <property type="match status" value="5"/>
</dbReference>
<dbReference type="Proteomes" id="UP000515159">
    <property type="component" value="Chromosome 6"/>
</dbReference>
<name>A0A6P8R0L9_GEOSA</name>
<dbReference type="GO" id="GO:0015031">
    <property type="term" value="P:protein transport"/>
    <property type="evidence" value="ECO:0007669"/>
    <property type="project" value="UniProtKB-KW"/>
</dbReference>
<feature type="repeat" description="WD" evidence="13">
    <location>
        <begin position="413"/>
        <end position="454"/>
    </location>
</feature>
<evidence type="ECO:0000256" key="10">
    <source>
        <dbReference type="ARBA" id="ARBA00068248"/>
    </source>
</evidence>
<dbReference type="PANTHER" id="PTHR19878:SF7">
    <property type="entry name" value="PROTEIN ATG16L2"/>
    <property type="match status" value="1"/>
</dbReference>
<dbReference type="Gene3D" id="2.130.10.10">
    <property type="entry name" value="YVTN repeat-like/Quinoprotein amine dehydrogenase"/>
    <property type="match status" value="1"/>
</dbReference>
<dbReference type="InterPro" id="IPR015943">
    <property type="entry name" value="WD40/YVTN_repeat-like_dom_sf"/>
</dbReference>
<keyword evidence="4" id="KW-0963">Cytoplasm</keyword>
<comment type="similarity">
    <text evidence="2">Belongs to the WD repeat ATG16 family.</text>
</comment>
<keyword evidence="16" id="KW-1185">Reference proteome</keyword>
<dbReference type="FunFam" id="2.130.10.10:FF:000199">
    <property type="entry name" value="autophagy-related protein 16-2 isoform X1"/>
    <property type="match status" value="1"/>
</dbReference>
<dbReference type="InParanoid" id="A0A6P8R0L9"/>
<keyword evidence="6" id="KW-0677">Repeat</keyword>
<dbReference type="GO" id="GO:0005829">
    <property type="term" value="C:cytosol"/>
    <property type="evidence" value="ECO:0007669"/>
    <property type="project" value="UniProtKB-SubCell"/>
</dbReference>
<feature type="repeat" description="WD" evidence="13">
    <location>
        <begin position="327"/>
        <end position="360"/>
    </location>
</feature>
<evidence type="ECO:0000256" key="5">
    <source>
        <dbReference type="ARBA" id="ARBA00022574"/>
    </source>
</evidence>
<dbReference type="PROSITE" id="PS50294">
    <property type="entry name" value="WD_REPEATS_REGION"/>
    <property type="match status" value="3"/>
</dbReference>
<reference evidence="17" key="1">
    <citation type="submission" date="2025-08" db="UniProtKB">
        <authorList>
            <consortium name="RefSeq"/>
        </authorList>
    </citation>
    <scope>IDENTIFICATION</scope>
</reference>
<feature type="repeat" description="WD" evidence="13">
    <location>
        <begin position="371"/>
        <end position="412"/>
    </location>
</feature>
<evidence type="ECO:0000256" key="14">
    <source>
        <dbReference type="SAM" id="Coils"/>
    </source>
</evidence>
<evidence type="ECO:0000313" key="17">
    <source>
        <dbReference type="RefSeq" id="XP_033803349.1"/>
    </source>
</evidence>
<dbReference type="InterPro" id="IPR013923">
    <property type="entry name" value="Autophagy-rel_prot_16_dom"/>
</dbReference>
<evidence type="ECO:0000256" key="6">
    <source>
        <dbReference type="ARBA" id="ARBA00022737"/>
    </source>
</evidence>
<evidence type="ECO:0000256" key="2">
    <source>
        <dbReference type="ARBA" id="ARBA00009271"/>
    </source>
</evidence>
<sequence length="616" mass="69120">MAAAPEELSPGGGARSAWKRHIIGALKQRDRRQKASFQDVIEAYSRLLENTGLLWQLTGKIQTELKDPHICHTSRSPRISLLVPSSPESLHAMKEQYQEQVTELQHTGGELAYKIIELNKSLVAKDGKLEEQEVRVSDLDEEVQHLEASRKCLRDLVDLQETENVELKVEYDQVLKWKHQKEEKLRVAVHKGEEILQEMVKKKVQEAVNRNRKNERVKKIRISNEIKKATEKTVNIDMEREEVMTLDLKALSLDIPEPQDSGRTLNRAFRSASATMLSSSKLVETFKEFFDFRKRRVNSMSSQSENVYPKAPLCVASSIPSKAIFVLEAHDSEVNGVKFSPSSKLVATGGADRVIKLWDVMGGRLHNIQNLEGCNSSITSVEFSPSGTQILAASSDKAAHLWSLDGNKSKDTLTGHSDKVTAAKFKSVIHQAVTGSMDRTVKEWDLHKGACLRSIRVPSFCTDVVCSDYFIISGHHDKKIRFWDSRVTRCTQEIPVQGKVTSLNINPEQTQLLSCSRDDTLKVIELRMNNVRQVFRADGFKCGGDLTRAIFSPDGNYAIAGSADGALFVWNVTTGRLERSLQGMHSACVNAVAWSLSGEYVVSIDRKRMVVLWSSF</sequence>
<dbReference type="InterPro" id="IPR045160">
    <property type="entry name" value="ATG16"/>
</dbReference>
<proteinExistence type="inferred from homology"/>
<dbReference type="PROSITE" id="PS00678">
    <property type="entry name" value="WD_REPEATS_1"/>
    <property type="match status" value="2"/>
</dbReference>
<comment type="function">
    <text evidence="9">May play a role in regulating epithelial homeostasis in an ATG16L1-dependent manner.</text>
</comment>
<dbReference type="SUPFAM" id="SSF50978">
    <property type="entry name" value="WD40 repeat-like"/>
    <property type="match status" value="1"/>
</dbReference>
<accession>A0A6P8R0L9</accession>
<comment type="subcellular location">
    <subcellularLocation>
        <location evidence="1">Cytoplasm</location>
        <location evidence="1">Cytosol</location>
    </subcellularLocation>
</comment>
<feature type="repeat" description="WD" evidence="13">
    <location>
        <begin position="551"/>
        <end position="580"/>
    </location>
</feature>
<dbReference type="CDD" id="cd00200">
    <property type="entry name" value="WD40"/>
    <property type="match status" value="1"/>
</dbReference>
<keyword evidence="5 13" id="KW-0853">WD repeat</keyword>
<feature type="coiled-coil region" evidence="14">
    <location>
        <begin position="129"/>
        <end position="156"/>
    </location>
</feature>
<dbReference type="SMART" id="SM00320">
    <property type="entry name" value="WD40"/>
    <property type="match status" value="7"/>
</dbReference>
<dbReference type="InterPro" id="IPR036322">
    <property type="entry name" value="WD40_repeat_dom_sf"/>
</dbReference>
<dbReference type="InterPro" id="IPR001680">
    <property type="entry name" value="WD40_rpt"/>
</dbReference>
<evidence type="ECO:0000256" key="8">
    <source>
        <dbReference type="ARBA" id="ARBA00023054"/>
    </source>
</evidence>
<gene>
    <name evidence="17" type="primary">ATG16L2</name>
</gene>
<evidence type="ECO:0000259" key="15">
    <source>
        <dbReference type="Pfam" id="PF08614"/>
    </source>
</evidence>
<dbReference type="GO" id="GO:0034274">
    <property type="term" value="C:Atg12-Atg5-Atg16 complex"/>
    <property type="evidence" value="ECO:0007669"/>
    <property type="project" value="UniProtKB-ARBA"/>
</dbReference>
<dbReference type="InterPro" id="IPR020472">
    <property type="entry name" value="WD40_PAC1"/>
</dbReference>